<reference evidence="2 3" key="1">
    <citation type="journal article" date="2022" name="Nat. Microbiol.">
        <title>The microbiome of a bacterivorous marine choanoflagellate contains a resource-demanding obligate bacterial associate.</title>
        <authorList>
            <person name="Needham D.M."/>
            <person name="Poirier C."/>
            <person name="Bachy C."/>
            <person name="George E.E."/>
            <person name="Wilken S."/>
            <person name="Yung C.C.M."/>
            <person name="Limardo A.J."/>
            <person name="Morando M."/>
            <person name="Sudek L."/>
            <person name="Malmstrom R.R."/>
            <person name="Keeling P.J."/>
            <person name="Santoro A.E."/>
            <person name="Worden A.Z."/>
        </authorList>
    </citation>
    <scope>NUCLEOTIDE SEQUENCE [LARGE SCALE GENOMIC DNA]</scope>
    <source>
        <strain evidence="2 3">Comchoano-1</strain>
    </source>
</reference>
<gene>
    <name evidence="2" type="ORF">MMH89_04850</name>
</gene>
<dbReference type="InterPro" id="IPR001130">
    <property type="entry name" value="TatD-like"/>
</dbReference>
<sequence>MIDSHCHIHYLPDTASEVIDQAKKAGVSRILNVAVTEKEWDDNIKMGQSGFVDVGLGVHPCDVQHAQKGWQDRLLSAASDSSVVAIGETGLDYYHDKNFVQLQKSAFVDHIAIAQSLNKPVIIHMREASQDTISLLKEHRNVRGVIHCFTENWPIAKQLLDCGMLISFSGIVTFKNARAIQEAAMKVPLDQMLIETDAPYLAPVPYRGKQNYPHYVMYVAQQIAELRACSVEEVIEQTAKNYLSWIQP</sequence>
<dbReference type="PANTHER" id="PTHR46124">
    <property type="entry name" value="D-AMINOACYL-TRNA DEACYLASE"/>
    <property type="match status" value="1"/>
</dbReference>
<dbReference type="NCBIfam" id="TIGR00010">
    <property type="entry name" value="YchF/TatD family DNA exonuclease"/>
    <property type="match status" value="1"/>
</dbReference>
<dbReference type="Pfam" id="PF01026">
    <property type="entry name" value="TatD_DNase"/>
    <property type="match status" value="1"/>
</dbReference>
<dbReference type="Proteomes" id="UP001055955">
    <property type="component" value="Chromosome"/>
</dbReference>
<dbReference type="InterPro" id="IPR032466">
    <property type="entry name" value="Metal_Hydrolase"/>
</dbReference>
<keyword evidence="3" id="KW-1185">Reference proteome</keyword>
<dbReference type="GO" id="GO:0016787">
    <property type="term" value="F:hydrolase activity"/>
    <property type="evidence" value="ECO:0007669"/>
    <property type="project" value="UniProtKB-KW"/>
</dbReference>
<protein>
    <submittedName>
        <fullName evidence="2">TatD family hydrolase</fullName>
    </submittedName>
</protein>
<proteinExistence type="predicted"/>
<dbReference type="InterPro" id="IPR015991">
    <property type="entry name" value="TatD/YcfH-like"/>
</dbReference>
<dbReference type="SUPFAM" id="SSF51556">
    <property type="entry name" value="Metallo-dependent hydrolases"/>
    <property type="match status" value="1"/>
</dbReference>
<organism evidence="2 3">
    <name type="scientific">Candidatus Comchoanobacter bicostacola</name>
    <dbReference type="NCBI Taxonomy" id="2919598"/>
    <lineage>
        <taxon>Bacteria</taxon>
        <taxon>Pseudomonadati</taxon>
        <taxon>Pseudomonadota</taxon>
        <taxon>Gammaproteobacteria</taxon>
        <taxon>Candidatus Comchoanobacterales</taxon>
        <taxon>Candidatus Comchoanobacteraceae</taxon>
        <taxon>Candidatus Comchoanobacter</taxon>
    </lineage>
</organism>
<keyword evidence="2" id="KW-0378">Hydrolase</keyword>
<evidence type="ECO:0000313" key="2">
    <source>
        <dbReference type="EMBL" id="UTC24543.1"/>
    </source>
</evidence>
<dbReference type="RefSeq" id="WP_258568327.1">
    <property type="nucleotide sequence ID" value="NZ_CP092900.1"/>
</dbReference>
<name>A0ABY5DJ03_9GAMM</name>
<keyword evidence="1" id="KW-0479">Metal-binding</keyword>
<dbReference type="CDD" id="cd01310">
    <property type="entry name" value="TatD_DNAse"/>
    <property type="match status" value="1"/>
</dbReference>
<dbReference type="EMBL" id="CP092900">
    <property type="protein sequence ID" value="UTC24543.1"/>
    <property type="molecule type" value="Genomic_DNA"/>
</dbReference>
<dbReference type="PIRSF" id="PIRSF005902">
    <property type="entry name" value="DNase_TatD"/>
    <property type="match status" value="1"/>
</dbReference>
<dbReference type="Gene3D" id="3.20.20.140">
    <property type="entry name" value="Metal-dependent hydrolases"/>
    <property type="match status" value="1"/>
</dbReference>
<evidence type="ECO:0000313" key="3">
    <source>
        <dbReference type="Proteomes" id="UP001055955"/>
    </source>
</evidence>
<dbReference type="PANTHER" id="PTHR46124:SF2">
    <property type="entry name" value="D-AMINOACYL-TRNA DEACYLASE"/>
    <property type="match status" value="1"/>
</dbReference>
<evidence type="ECO:0000256" key="1">
    <source>
        <dbReference type="ARBA" id="ARBA00022723"/>
    </source>
</evidence>
<accession>A0ABY5DJ03</accession>